<name>A0AAN6HIB9_FUSAU</name>
<gene>
    <name evidence="1" type="ORF">FAUST_2915</name>
</gene>
<dbReference type="Gene3D" id="3.40.50.720">
    <property type="entry name" value="NAD(P)-binding Rossmann-like Domain"/>
    <property type="match status" value="1"/>
</dbReference>
<reference evidence="1 2" key="1">
    <citation type="submission" date="2020-02" db="EMBL/GenBank/DDBJ databases">
        <title>Identification and distribution of gene clusters putatively required for synthesis of sphingolipid metabolism inhibitors in phylogenetically diverse species of the filamentous fungus Fusarium.</title>
        <authorList>
            <person name="Kim H.-S."/>
            <person name="Busman M."/>
            <person name="Brown D.W."/>
            <person name="Divon H."/>
            <person name="Uhlig S."/>
            <person name="Proctor R.H."/>
        </authorList>
    </citation>
    <scope>NUCLEOTIDE SEQUENCE [LARGE SCALE GENOMIC DNA]</scope>
    <source>
        <strain evidence="1 2">NRRL 2903</strain>
    </source>
</reference>
<evidence type="ECO:0000313" key="2">
    <source>
        <dbReference type="Proteomes" id="UP000537989"/>
    </source>
</evidence>
<dbReference type="AlphaFoldDB" id="A0AAN6HIB9"/>
<dbReference type="PANTHER" id="PTHR43431">
    <property type="entry name" value="OXIDOREDUCTASE, SHORT CHAIN DEHYDROGENASE/REDUCTASE FAMILY (AFU_ORTHOLOGUE AFUA_5G14000)"/>
    <property type="match status" value="1"/>
</dbReference>
<sequence>MLIANYGAWFTWYLPKKLTSIYIDEVIVAVRIFERPDDVYDCYKDAPDYMRRFLHPEWTFHATVLFFICIGPRLLYERNYGRIVIKKFDKIRNHHDFKDLLKLAICHIKNDGIVPDDEMTAEALGEGLQAYKTEPEAFAKEALELIYEQNGGKTLLAGTDGVKKGTIIFTSTLGVLRRNSDFMANKMTSITSALATRVFAKKHSRYGVYCVHAVYVGRIVDGDTEETRTGKHMRAEDVGQMYLWLSQQPGSLWVHELELRPAQKPFLKFKDSNFD</sequence>
<accession>A0AAN6HIB9</accession>
<dbReference type="Proteomes" id="UP000537989">
    <property type="component" value="Unassembled WGS sequence"/>
</dbReference>
<evidence type="ECO:0000313" key="1">
    <source>
        <dbReference type="EMBL" id="KAF5243346.1"/>
    </source>
</evidence>
<keyword evidence="2" id="KW-1185">Reference proteome</keyword>
<comment type="caution">
    <text evidence="1">The sequence shown here is derived from an EMBL/GenBank/DDBJ whole genome shotgun (WGS) entry which is preliminary data.</text>
</comment>
<protein>
    <submittedName>
        <fullName evidence="1">Uncharacterized protein</fullName>
    </submittedName>
</protein>
<dbReference type="PANTHER" id="PTHR43431:SF7">
    <property type="entry name" value="OXIDOREDUCTASE, SHORT CHAIN DEHYDROGENASE_REDUCTASE FAMILY (AFU_ORTHOLOGUE AFUA_5G14000)"/>
    <property type="match status" value="1"/>
</dbReference>
<proteinExistence type="predicted"/>
<organism evidence="1 2">
    <name type="scientific">Fusarium austroamericanum</name>
    <dbReference type="NCBI Taxonomy" id="282268"/>
    <lineage>
        <taxon>Eukaryota</taxon>
        <taxon>Fungi</taxon>
        <taxon>Dikarya</taxon>
        <taxon>Ascomycota</taxon>
        <taxon>Pezizomycotina</taxon>
        <taxon>Sordariomycetes</taxon>
        <taxon>Hypocreomycetidae</taxon>
        <taxon>Hypocreales</taxon>
        <taxon>Nectriaceae</taxon>
        <taxon>Fusarium</taxon>
    </lineage>
</organism>
<dbReference type="EMBL" id="JAAMOD010000061">
    <property type="protein sequence ID" value="KAF5243346.1"/>
    <property type="molecule type" value="Genomic_DNA"/>
</dbReference>